<feature type="transmembrane region" description="Helical" evidence="11">
    <location>
        <begin position="501"/>
        <end position="521"/>
    </location>
</feature>
<dbReference type="GO" id="GO:0022857">
    <property type="term" value="F:transmembrane transporter activity"/>
    <property type="evidence" value="ECO:0007669"/>
    <property type="project" value="InterPro"/>
</dbReference>
<feature type="transmembrane region" description="Helical" evidence="11">
    <location>
        <begin position="267"/>
        <end position="286"/>
    </location>
</feature>
<keyword evidence="9" id="KW-0862">Zinc</keyword>
<dbReference type="SUPFAM" id="SSF48350">
    <property type="entry name" value="GTPase activation domain, GAP"/>
    <property type="match status" value="1"/>
</dbReference>
<dbReference type="GO" id="GO:0008360">
    <property type="term" value="P:regulation of cell shape"/>
    <property type="evidence" value="ECO:0007669"/>
    <property type="project" value="TreeGrafter"/>
</dbReference>
<evidence type="ECO:0000256" key="3">
    <source>
        <dbReference type="ARBA" id="ARBA00022989"/>
    </source>
</evidence>
<dbReference type="GO" id="GO:0005547">
    <property type="term" value="F:phosphatidylinositol-3,4,5-trisphosphate binding"/>
    <property type="evidence" value="ECO:0007669"/>
    <property type="project" value="TreeGrafter"/>
</dbReference>
<dbReference type="PANTHER" id="PTHR45899">
    <property type="entry name" value="RHO GTPASE ACTIVATING PROTEIN AT 15B, ISOFORM C"/>
    <property type="match status" value="1"/>
</dbReference>
<evidence type="ECO:0000256" key="6">
    <source>
        <dbReference type="ARBA" id="ARBA00039897"/>
    </source>
</evidence>
<accession>A0AAN8L9W6</accession>
<dbReference type="InterPro" id="IPR036259">
    <property type="entry name" value="MFS_trans_sf"/>
</dbReference>
<reference evidence="16 17" key="1">
    <citation type="submission" date="2021-04" db="EMBL/GenBank/DDBJ databases">
        <authorList>
            <person name="De Guttry C."/>
            <person name="Zahm M."/>
            <person name="Klopp C."/>
            <person name="Cabau C."/>
            <person name="Louis A."/>
            <person name="Berthelot C."/>
            <person name="Parey E."/>
            <person name="Roest Crollius H."/>
            <person name="Montfort J."/>
            <person name="Robinson-Rechavi M."/>
            <person name="Bucao C."/>
            <person name="Bouchez O."/>
            <person name="Gislard M."/>
            <person name="Lluch J."/>
            <person name="Milhes M."/>
            <person name="Lampietro C."/>
            <person name="Lopez Roques C."/>
            <person name="Donnadieu C."/>
            <person name="Braasch I."/>
            <person name="Desvignes T."/>
            <person name="Postlethwait J."/>
            <person name="Bobe J."/>
            <person name="Wedekind C."/>
            <person name="Guiguen Y."/>
        </authorList>
    </citation>
    <scope>NUCLEOTIDE SEQUENCE [LARGE SCALE GENOMIC DNA]</scope>
    <source>
        <strain evidence="16">Cs_M1</strain>
        <tissue evidence="16">Blood</tissue>
    </source>
</reference>
<dbReference type="SMART" id="SM00233">
    <property type="entry name" value="PH"/>
    <property type="match status" value="3"/>
</dbReference>
<dbReference type="PROSITE" id="PS50003">
    <property type="entry name" value="PH_DOMAIN"/>
    <property type="match status" value="1"/>
</dbReference>
<dbReference type="Gene3D" id="1.10.555.10">
    <property type="entry name" value="Rho GTPase activation protein"/>
    <property type="match status" value="1"/>
</dbReference>
<feature type="transmembrane region" description="Helical" evidence="11">
    <location>
        <begin position="355"/>
        <end position="373"/>
    </location>
</feature>
<comment type="caution">
    <text evidence="16">The sequence shown here is derived from an EMBL/GenBank/DDBJ whole genome shotgun (WGS) entry which is preliminary data.</text>
</comment>
<dbReference type="InterPro" id="IPR052227">
    <property type="entry name" value="Arf-Rho-GAP_ANK-PH_domain"/>
</dbReference>
<dbReference type="SUPFAM" id="SSF50729">
    <property type="entry name" value="PH domain-like"/>
    <property type="match status" value="3"/>
</dbReference>
<dbReference type="Gene3D" id="1.10.220.150">
    <property type="entry name" value="Arf GTPase activating protein"/>
    <property type="match status" value="1"/>
</dbReference>
<dbReference type="GO" id="GO:0008270">
    <property type="term" value="F:zinc ion binding"/>
    <property type="evidence" value="ECO:0007669"/>
    <property type="project" value="UniProtKB-KW"/>
</dbReference>
<evidence type="ECO:0000256" key="8">
    <source>
        <dbReference type="ARBA" id="ARBA00042362"/>
    </source>
</evidence>
<dbReference type="Gene3D" id="2.30.29.30">
    <property type="entry name" value="Pleckstrin-homology domain (PH domain)/Phosphotyrosine-binding domain (PTB)"/>
    <property type="match status" value="2"/>
</dbReference>
<evidence type="ECO:0000256" key="7">
    <source>
        <dbReference type="ARBA" id="ARBA00041768"/>
    </source>
</evidence>
<dbReference type="GO" id="GO:0005096">
    <property type="term" value="F:GTPase activator activity"/>
    <property type="evidence" value="ECO:0007669"/>
    <property type="project" value="UniProtKB-KW"/>
</dbReference>
<feature type="transmembrane region" description="Helical" evidence="11">
    <location>
        <begin position="156"/>
        <end position="173"/>
    </location>
</feature>
<dbReference type="PROSITE" id="PS50115">
    <property type="entry name" value="ARFGAP"/>
    <property type="match status" value="1"/>
</dbReference>
<protein>
    <recommendedName>
        <fullName evidence="6">Solute carrier family 22 member 6</fullName>
    </recommendedName>
    <alternativeName>
        <fullName evidence="8">Organic anion transporter 1</fullName>
    </alternativeName>
    <alternativeName>
        <fullName evidence="7">Renal organic anion transporter 1</fullName>
    </alternativeName>
</protein>
<evidence type="ECO:0000259" key="15">
    <source>
        <dbReference type="PROSITE" id="PS50850"/>
    </source>
</evidence>
<keyword evidence="17" id="KW-1185">Reference proteome</keyword>
<dbReference type="PANTHER" id="PTHR45899:SF5">
    <property type="entry name" value="ARF-GAP WITH RHO-GAP DOMAIN, ANK REPEAT AND PH DOMAIN-CONTAINING PROTEIN 1-LIKE"/>
    <property type="match status" value="1"/>
</dbReference>
<feature type="transmembrane region" description="Helical" evidence="11">
    <location>
        <begin position="385"/>
        <end position="409"/>
    </location>
</feature>
<dbReference type="InterPro" id="IPR005828">
    <property type="entry name" value="MFS_sugar_transport-like"/>
</dbReference>
<dbReference type="SMART" id="SM00324">
    <property type="entry name" value="RhoGAP"/>
    <property type="match status" value="1"/>
</dbReference>
<feature type="transmembrane region" description="Helical" evidence="11">
    <location>
        <begin position="238"/>
        <end position="261"/>
    </location>
</feature>
<evidence type="ECO:0000313" key="16">
    <source>
        <dbReference type="EMBL" id="KAK6305678.1"/>
    </source>
</evidence>
<dbReference type="Pfam" id="PF01412">
    <property type="entry name" value="ArfGap"/>
    <property type="match status" value="1"/>
</dbReference>
<evidence type="ECO:0000259" key="13">
    <source>
        <dbReference type="PROSITE" id="PS50115"/>
    </source>
</evidence>
<dbReference type="Pfam" id="PF00620">
    <property type="entry name" value="RhoGAP"/>
    <property type="match status" value="1"/>
</dbReference>
<keyword evidence="2 11" id="KW-0812">Transmembrane</keyword>
<organism evidence="16 17">
    <name type="scientific">Coregonus suidteri</name>
    <dbReference type="NCBI Taxonomy" id="861788"/>
    <lineage>
        <taxon>Eukaryota</taxon>
        <taxon>Metazoa</taxon>
        <taxon>Chordata</taxon>
        <taxon>Craniata</taxon>
        <taxon>Vertebrata</taxon>
        <taxon>Euteleostomi</taxon>
        <taxon>Actinopterygii</taxon>
        <taxon>Neopterygii</taxon>
        <taxon>Teleostei</taxon>
        <taxon>Protacanthopterygii</taxon>
        <taxon>Salmoniformes</taxon>
        <taxon>Salmonidae</taxon>
        <taxon>Coregoninae</taxon>
        <taxon>Coregonus</taxon>
    </lineage>
</organism>
<dbReference type="Proteomes" id="UP001356427">
    <property type="component" value="Unassembled WGS sequence"/>
</dbReference>
<dbReference type="PRINTS" id="PR00405">
    <property type="entry name" value="REVINTRACTNG"/>
</dbReference>
<comment type="subcellular location">
    <subcellularLocation>
        <location evidence="5">Basal cell membrane</location>
        <topology evidence="5">Multi-pass membrane protein</topology>
    </subcellularLocation>
</comment>
<dbReference type="InterPro" id="IPR020846">
    <property type="entry name" value="MFS_dom"/>
</dbReference>
<dbReference type="InterPro" id="IPR000198">
    <property type="entry name" value="RhoGAP_dom"/>
</dbReference>
<dbReference type="FunFam" id="1.20.1250.20:FF:000023">
    <property type="entry name" value="Solute carrier family 22 member 6"/>
    <property type="match status" value="1"/>
</dbReference>
<feature type="domain" description="Rho-GAP" evidence="14">
    <location>
        <begin position="1393"/>
        <end position="1574"/>
    </location>
</feature>
<dbReference type="InterPro" id="IPR001849">
    <property type="entry name" value="PH_domain"/>
</dbReference>
<feature type="transmembrane region" description="Helical" evidence="11">
    <location>
        <begin position="180"/>
        <end position="201"/>
    </location>
</feature>
<evidence type="ECO:0000256" key="9">
    <source>
        <dbReference type="PROSITE-ProRule" id="PRU00288"/>
    </source>
</evidence>
<dbReference type="GO" id="GO:0005737">
    <property type="term" value="C:cytoplasm"/>
    <property type="evidence" value="ECO:0007669"/>
    <property type="project" value="TreeGrafter"/>
</dbReference>
<dbReference type="SMART" id="SM00105">
    <property type="entry name" value="ArfGap"/>
    <property type="match status" value="1"/>
</dbReference>
<evidence type="ECO:0000256" key="4">
    <source>
        <dbReference type="ARBA" id="ARBA00023136"/>
    </source>
</evidence>
<keyword evidence="9" id="KW-0863">Zinc-finger</keyword>
<feature type="compositionally biased region" description="Polar residues" evidence="10">
    <location>
        <begin position="675"/>
        <end position="688"/>
    </location>
</feature>
<evidence type="ECO:0000256" key="11">
    <source>
        <dbReference type="SAM" id="Phobius"/>
    </source>
</evidence>
<dbReference type="EMBL" id="JAGTTL010000022">
    <property type="protein sequence ID" value="KAK6305678.1"/>
    <property type="molecule type" value="Genomic_DNA"/>
</dbReference>
<evidence type="ECO:0000256" key="5">
    <source>
        <dbReference type="ARBA" id="ARBA00034696"/>
    </source>
</evidence>
<keyword evidence="1" id="KW-0343">GTPase activation</keyword>
<feature type="domain" description="Major facilitator superfamily (MFS) profile" evidence="15">
    <location>
        <begin position="105"/>
        <end position="526"/>
    </location>
</feature>
<dbReference type="Gene3D" id="1.20.1250.20">
    <property type="entry name" value="MFS general substrate transporter like domains"/>
    <property type="match status" value="1"/>
</dbReference>
<feature type="region of interest" description="Disordered" evidence="10">
    <location>
        <begin position="667"/>
        <end position="724"/>
    </location>
</feature>
<dbReference type="InterPro" id="IPR011993">
    <property type="entry name" value="PH-like_dom_sf"/>
</dbReference>
<proteinExistence type="predicted"/>
<dbReference type="InterPro" id="IPR008936">
    <property type="entry name" value="Rho_GTPase_activation_prot"/>
</dbReference>
<evidence type="ECO:0000259" key="12">
    <source>
        <dbReference type="PROSITE" id="PS50003"/>
    </source>
</evidence>
<dbReference type="SUPFAM" id="SSF103473">
    <property type="entry name" value="MFS general substrate transporter"/>
    <property type="match status" value="1"/>
</dbReference>
<evidence type="ECO:0000259" key="14">
    <source>
        <dbReference type="PROSITE" id="PS50238"/>
    </source>
</evidence>
<dbReference type="PROSITE" id="PS50238">
    <property type="entry name" value="RHOGAP"/>
    <property type="match status" value="1"/>
</dbReference>
<evidence type="ECO:0000256" key="1">
    <source>
        <dbReference type="ARBA" id="ARBA00022468"/>
    </source>
</evidence>
<dbReference type="InterPro" id="IPR001164">
    <property type="entry name" value="ArfGAP_dom"/>
</dbReference>
<dbReference type="GO" id="GO:0009925">
    <property type="term" value="C:basal plasma membrane"/>
    <property type="evidence" value="ECO:0007669"/>
    <property type="project" value="UniProtKB-SubCell"/>
</dbReference>
<gene>
    <name evidence="16" type="ORF">J4Q44_G00244580</name>
</gene>
<dbReference type="InterPro" id="IPR038508">
    <property type="entry name" value="ArfGAP_dom_sf"/>
</dbReference>
<evidence type="ECO:0000256" key="10">
    <source>
        <dbReference type="SAM" id="MobiDB-lite"/>
    </source>
</evidence>
<dbReference type="InterPro" id="IPR037278">
    <property type="entry name" value="ARFGAP/RecO"/>
</dbReference>
<sequence>MGFADLLNDVGGFGRFQWIHVTMLSIPGLLMASQNLLNNFTAGMPGHHCTIPNRTSIASNQNISLSEVDDRQLLHAFIPMDASGTKLSKCTRYVEAQWHLLESNVSVIGHQANFTEPETELCLDGWTYDKTEFLSTVVSEWDLVCTLRPMKQMSQTIYMGGVLAGAIIFGGLSDRFGRKALLIWSYFQLATLGTCTAFSPSFMTYCIFRFMTGMAVSGVILNTVSLKVEWIPTKSRTLVGTLSSFFFTFGQMVLAGIAHSLRDWRKLQVAVCAPFFLFFLYSWWYSESARWLVLNRRSDEALKHIHRVARINRKPEMVEKITLEVLECHMHKEVQSSKTTHTAYDLIRTTVMRRISLCLMVVWFSTSFAYYGLAMDLQKFGVNIYLIQIIFGMVDFPAKLVALGSLTFLGRRITQGTCLLMSALMIFANTFVPTDMQSIRTTLACLGKAFTSSSFTCIYLFTGELYPTVIRQTGMGFTSTMARVGSMAAPAVLILEEVLPALPSMIYGGAAVVAGIIAFFLPETLDIPLPDTIEDVEEKWASKKPDAEKLAEKETVALREMKEGAVEGDGEITGLKALSPAQLLAELSRGTEQKSNDKMSAPLGPDMPMPVPKPRACYKRSGVSLQSQLSSERDLIHDTPDTGIHSKGIPPANDLQAENEDNPAIILNKPPVSPAITSPADQNPSQRNFPLFRSDSGVTPSYPVLDTDWEKDPGSGSESSIDDDAVTGEIKNPSHMNNVASGQVCIAVVSSRETYQPPVDKESMQTRPLKQKIPRAATIRVSRRKQAAVSGGATQVAESSRRENVVSRSSWLDVWKGRRHNVLWATLDGPLVSFWKKRTDKFTDLVFHVSSITNVCKQDKGRFSLYFRKKHFEFMAHNEAVQEGWVTSLLASRGWDPAAPPEQHGALTMKDPRSSRVYAAICRHNLWIYNNKEDFQLGVGMTYVSMNVASVKQSGRHNFCLITPYKTFNFSTDSSRELAVWLGSLNQVILSALSCSEVAHRLWANPWNKVCADCGSANPEWASVNLLVVICEACAGQHRSLGIHVSKVRSLKLDSKVWTEPLILLFVHYGNKAANDVWGHNVPGAEQILPDSSVEKRGDFIKAKYTKGRYRCTHPLASSQRLLNQRLCEVVCGPNVPETMSLLCSGARVLCLSGDPQCPSPISLAERAGQAMQTELLRHNEYTEAPAYAHQVPSRDPATSDPPSAAVEEELHGKLEDDRFLFSQENDSAACDVLDLREVISIFHRSNGSTHEFEMVTLTDQLVCSADTKEDLLNHLLHILRVVLPGPIDEEELDGVFAVSRVSLREGGGLQHTEVWAVLRGGQVLVYPTDQQRHRERLTLNLETQYKIDSSENTIELVTGERTMSMQFERDHSCQSWHTLLKQAVTTKRKQRPSLYELPPNSSGNVPPAIERCISHITQYGLKVDGLYRRCGLATKVSSLVEALSRSPKTAPLEKGEQGLLDAACALKQYVRQQVVLIPQTQRELWVEAAAHTEETLRLAAYRRLLKKLPPDNRITLNALCGHFYIVQLYSVENRMTAQNLALVFVPTLFQELAMNTDMVRLTRELIIHHTFIFLGKEQESDMESEELITKL</sequence>
<keyword evidence="9" id="KW-0479">Metal-binding</keyword>
<feature type="domain" description="Arf-GAP" evidence="13">
    <location>
        <begin position="996"/>
        <end position="1120"/>
    </location>
</feature>
<feature type="region of interest" description="Disordered" evidence="10">
    <location>
        <begin position="589"/>
        <end position="610"/>
    </location>
</feature>
<feature type="transmembrane region" description="Helical" evidence="11">
    <location>
        <begin position="207"/>
        <end position="226"/>
    </location>
</feature>
<keyword evidence="3 11" id="KW-1133">Transmembrane helix</keyword>
<name>A0AAN8L9W6_9TELE</name>
<dbReference type="PROSITE" id="PS50850">
    <property type="entry name" value="MFS"/>
    <property type="match status" value="1"/>
</dbReference>
<evidence type="ECO:0000313" key="17">
    <source>
        <dbReference type="Proteomes" id="UP001356427"/>
    </source>
</evidence>
<dbReference type="Pfam" id="PF00083">
    <property type="entry name" value="Sugar_tr"/>
    <property type="match status" value="1"/>
</dbReference>
<dbReference type="GO" id="GO:0007165">
    <property type="term" value="P:signal transduction"/>
    <property type="evidence" value="ECO:0007669"/>
    <property type="project" value="InterPro"/>
</dbReference>
<dbReference type="SUPFAM" id="SSF57863">
    <property type="entry name" value="ArfGap/RecO-like zinc finger"/>
    <property type="match status" value="1"/>
</dbReference>
<evidence type="ECO:0000256" key="2">
    <source>
        <dbReference type="ARBA" id="ARBA00022692"/>
    </source>
</evidence>
<keyword evidence="4 11" id="KW-0472">Membrane</keyword>
<feature type="domain" description="PH" evidence="12">
    <location>
        <begin position="900"/>
        <end position="990"/>
    </location>
</feature>